<keyword evidence="2" id="KW-0472">Membrane</keyword>
<gene>
    <name evidence="3" type="ORF">K8V32_06010</name>
</gene>
<feature type="compositionally biased region" description="Pro residues" evidence="1">
    <location>
        <begin position="1"/>
        <end position="10"/>
    </location>
</feature>
<accession>A0A921K7B3</accession>
<evidence type="ECO:0000256" key="2">
    <source>
        <dbReference type="SAM" id="Phobius"/>
    </source>
</evidence>
<name>A0A921K7B3_9MICC</name>
<protein>
    <submittedName>
        <fullName evidence="3">Uncharacterized protein</fullName>
    </submittedName>
</protein>
<reference evidence="3" key="2">
    <citation type="submission" date="2021-09" db="EMBL/GenBank/DDBJ databases">
        <authorList>
            <person name="Gilroy R."/>
        </authorList>
    </citation>
    <scope>NUCLEOTIDE SEQUENCE</scope>
    <source>
        <strain evidence="3">ChiHjej13B12-14962</strain>
    </source>
</reference>
<keyword evidence="2" id="KW-0812">Transmembrane</keyword>
<organism evidence="3 4">
    <name type="scientific">Enteractinococcus helveticum</name>
    <dbReference type="NCBI Taxonomy" id="1837282"/>
    <lineage>
        <taxon>Bacteria</taxon>
        <taxon>Bacillati</taxon>
        <taxon>Actinomycetota</taxon>
        <taxon>Actinomycetes</taxon>
        <taxon>Micrococcales</taxon>
        <taxon>Micrococcaceae</taxon>
    </lineage>
</organism>
<reference evidence="3" key="1">
    <citation type="journal article" date="2021" name="PeerJ">
        <title>Extensive microbial diversity within the chicken gut microbiome revealed by metagenomics and culture.</title>
        <authorList>
            <person name="Gilroy R."/>
            <person name="Ravi A."/>
            <person name="Getino M."/>
            <person name="Pursley I."/>
            <person name="Horton D.L."/>
            <person name="Alikhan N.F."/>
            <person name="Baker D."/>
            <person name="Gharbi K."/>
            <person name="Hall N."/>
            <person name="Watson M."/>
            <person name="Adriaenssens E.M."/>
            <person name="Foster-Nyarko E."/>
            <person name="Jarju S."/>
            <person name="Secka A."/>
            <person name="Antonio M."/>
            <person name="Oren A."/>
            <person name="Chaudhuri R.R."/>
            <person name="La Ragione R."/>
            <person name="Hildebrand F."/>
            <person name="Pallen M.J."/>
        </authorList>
    </citation>
    <scope>NUCLEOTIDE SEQUENCE</scope>
    <source>
        <strain evidence="3">ChiHjej13B12-14962</strain>
    </source>
</reference>
<feature type="transmembrane region" description="Helical" evidence="2">
    <location>
        <begin position="158"/>
        <end position="184"/>
    </location>
</feature>
<feature type="region of interest" description="Disordered" evidence="1">
    <location>
        <begin position="1"/>
        <end position="23"/>
    </location>
</feature>
<feature type="transmembrane region" description="Helical" evidence="2">
    <location>
        <begin position="31"/>
        <end position="54"/>
    </location>
</feature>
<dbReference type="RefSeq" id="WP_303904403.1">
    <property type="nucleotide sequence ID" value="NZ_DYXC01000072.1"/>
</dbReference>
<keyword evidence="2" id="KW-1133">Transmembrane helix</keyword>
<evidence type="ECO:0000313" key="4">
    <source>
        <dbReference type="Proteomes" id="UP000703315"/>
    </source>
</evidence>
<dbReference type="AlphaFoldDB" id="A0A921K7B3"/>
<feature type="region of interest" description="Disordered" evidence="1">
    <location>
        <begin position="191"/>
        <end position="218"/>
    </location>
</feature>
<evidence type="ECO:0000313" key="3">
    <source>
        <dbReference type="EMBL" id="HJF14348.1"/>
    </source>
</evidence>
<comment type="caution">
    <text evidence="3">The sequence shown here is derived from an EMBL/GenBank/DDBJ whole genome shotgun (WGS) entry which is preliminary data.</text>
</comment>
<dbReference type="Proteomes" id="UP000703315">
    <property type="component" value="Unassembled WGS sequence"/>
</dbReference>
<dbReference type="EMBL" id="DYXC01000072">
    <property type="protein sequence ID" value="HJF14348.1"/>
    <property type="molecule type" value="Genomic_DNA"/>
</dbReference>
<evidence type="ECO:0000256" key="1">
    <source>
        <dbReference type="SAM" id="MobiDB-lite"/>
    </source>
</evidence>
<sequence length="218" mass="23010">MSYPPPPPDSYQPDNLPMQAKPRRRPGTGMLIVGLVLIGVSILGGIIAVVAFTVSSFSKLEDFASSTHSIDQHVTVDGLGDHQWFIYQDPNVMTGASCTVLDEQGNDVTTHSADLNMTFNDLSFQAIQTFESSAGGVYDISCTDYPVILGGALPLGGIFGAGISGLVAGLVFLVGAVLTIIGLVRRSKSKRQQYPPYGGSPYPGYGPGQQPYYPGPPA</sequence>
<feature type="compositionally biased region" description="Low complexity" evidence="1">
    <location>
        <begin position="192"/>
        <end position="212"/>
    </location>
</feature>
<proteinExistence type="predicted"/>